<gene>
    <name evidence="1" type="ORF">KH901_02010</name>
</gene>
<dbReference type="SMART" id="SM00382">
    <property type="entry name" value="AAA"/>
    <property type="match status" value="1"/>
</dbReference>
<dbReference type="PANTHER" id="PTHR43038:SF3">
    <property type="entry name" value="ABC TRANSPORTER G FAMILY MEMBER 20 ISOFORM X1"/>
    <property type="match status" value="1"/>
</dbReference>
<dbReference type="GO" id="GO:0005524">
    <property type="term" value="F:ATP binding"/>
    <property type="evidence" value="ECO:0007669"/>
    <property type="project" value="UniProtKB-KW"/>
</dbReference>
<dbReference type="AlphaFoldDB" id="A0A448A8J0"/>
<dbReference type="InterPro" id="IPR027417">
    <property type="entry name" value="P-loop_NTPase"/>
</dbReference>
<dbReference type="Proteomes" id="UP000703822">
    <property type="component" value="Unassembled WGS sequence"/>
</dbReference>
<name>A0A448A8J0_STRVE</name>
<evidence type="ECO:0000313" key="1">
    <source>
        <dbReference type="EMBL" id="MBS6097254.1"/>
    </source>
</evidence>
<dbReference type="PANTHER" id="PTHR43038">
    <property type="entry name" value="ATP-BINDING CASSETTE, SUB-FAMILY H, MEMBER 1"/>
    <property type="match status" value="1"/>
</dbReference>
<proteinExistence type="predicted"/>
<protein>
    <submittedName>
        <fullName evidence="1">ABC transporter ATP-binding protein</fullName>
    </submittedName>
</protein>
<dbReference type="GO" id="GO:0016887">
    <property type="term" value="F:ATP hydrolysis activity"/>
    <property type="evidence" value="ECO:0007669"/>
    <property type="project" value="InterPro"/>
</dbReference>
<sequence>MKTLLHLQDLEKSFGHKMVLDHVGFELQSGEIIGLIGPSGAGKSTMIKTMLGMEKADSGIALVLDQTMPNRHILGDIGYMAQSDALYEALSGQENLEFFGQLKGLSKKDLSFEIAHVAQVVDLTDHLNQAVSGYSGGMKRRLSLAIALLGNPQLLILDEPTVGIDPSLRKKIWRELMTLRDNGVGILVTTHVMDEAELTDKVGLLLGGNIIAFDTPSKLKESYGVSSIEGVFLKAEGE</sequence>
<dbReference type="InterPro" id="IPR003593">
    <property type="entry name" value="AAA+_ATPase"/>
</dbReference>
<dbReference type="PROSITE" id="PS50893">
    <property type="entry name" value="ABC_TRANSPORTER_2"/>
    <property type="match status" value="1"/>
</dbReference>
<dbReference type="Pfam" id="PF00005">
    <property type="entry name" value="ABC_tran"/>
    <property type="match status" value="1"/>
</dbReference>
<dbReference type="Gene3D" id="3.40.50.300">
    <property type="entry name" value="P-loop containing nucleotide triphosphate hydrolases"/>
    <property type="match status" value="1"/>
</dbReference>
<organism evidence="1 2">
    <name type="scientific">Streptococcus vestibularis</name>
    <dbReference type="NCBI Taxonomy" id="1343"/>
    <lineage>
        <taxon>Bacteria</taxon>
        <taxon>Bacillati</taxon>
        <taxon>Bacillota</taxon>
        <taxon>Bacilli</taxon>
        <taxon>Lactobacillales</taxon>
        <taxon>Streptococcaceae</taxon>
        <taxon>Streptococcus</taxon>
    </lineage>
</organism>
<accession>A0A448A8J0</accession>
<dbReference type="RefSeq" id="WP_126429430.1">
    <property type="nucleotide sequence ID" value="NZ_JASHCP010000001.1"/>
</dbReference>
<dbReference type="InterPro" id="IPR003439">
    <property type="entry name" value="ABC_transporter-like_ATP-bd"/>
</dbReference>
<keyword evidence="1" id="KW-0547">Nucleotide-binding</keyword>
<keyword evidence="1" id="KW-0067">ATP-binding</keyword>
<dbReference type="InterPro" id="IPR017871">
    <property type="entry name" value="ABC_transporter-like_CS"/>
</dbReference>
<dbReference type="SUPFAM" id="SSF52540">
    <property type="entry name" value="P-loop containing nucleoside triphosphate hydrolases"/>
    <property type="match status" value="1"/>
</dbReference>
<evidence type="ECO:0000313" key="2">
    <source>
        <dbReference type="Proteomes" id="UP000703822"/>
    </source>
</evidence>
<dbReference type="GeneID" id="61564913"/>
<reference evidence="1" key="1">
    <citation type="submission" date="2021-05" db="EMBL/GenBank/DDBJ databases">
        <title>Infant gut strain persistence is associated with maternal origin, phylogeny, and functional potential including surface adhesion and iron acquisition.</title>
        <authorList>
            <person name="Lou Y.C."/>
        </authorList>
    </citation>
    <scope>NUCLEOTIDE SEQUENCE</scope>
    <source>
        <strain evidence="1">L3_122_031G1_dasL3_122_031G1_maxbin2.maxbin.025s ta_sub</strain>
    </source>
</reference>
<dbReference type="PROSITE" id="PS00211">
    <property type="entry name" value="ABC_TRANSPORTER_1"/>
    <property type="match status" value="1"/>
</dbReference>
<comment type="caution">
    <text evidence="1">The sequence shown here is derived from an EMBL/GenBank/DDBJ whole genome shotgun (WGS) entry which is preliminary data.</text>
</comment>
<dbReference type="EMBL" id="JAHAGS010000025">
    <property type="protein sequence ID" value="MBS6097254.1"/>
    <property type="molecule type" value="Genomic_DNA"/>
</dbReference>